<evidence type="ECO:0000256" key="1">
    <source>
        <dbReference type="ARBA" id="ARBA00009762"/>
    </source>
</evidence>
<dbReference type="EMBL" id="CP142732">
    <property type="protein sequence ID" value="WUR04042.1"/>
    <property type="molecule type" value="Genomic_DNA"/>
</dbReference>
<dbReference type="Proteomes" id="UP001334084">
    <property type="component" value="Chromosome 7"/>
</dbReference>
<gene>
    <name evidence="3" type="ORF">VNE69_07111</name>
</gene>
<dbReference type="Pfam" id="PF01896">
    <property type="entry name" value="DNA_primase_S"/>
    <property type="match status" value="1"/>
</dbReference>
<keyword evidence="4" id="KW-1185">Reference proteome</keyword>
<organism evidence="3 4">
    <name type="scientific">Vairimorpha necatrix</name>
    <dbReference type="NCBI Taxonomy" id="6039"/>
    <lineage>
        <taxon>Eukaryota</taxon>
        <taxon>Fungi</taxon>
        <taxon>Fungi incertae sedis</taxon>
        <taxon>Microsporidia</taxon>
        <taxon>Nosematidae</taxon>
        <taxon>Vairimorpha</taxon>
    </lineage>
</organism>
<keyword evidence="2" id="KW-0808">Transferase</keyword>
<keyword evidence="2" id="KW-0804">Transcription</keyword>
<dbReference type="GO" id="GO:0003899">
    <property type="term" value="F:DNA-directed RNA polymerase activity"/>
    <property type="evidence" value="ECO:0007669"/>
    <property type="project" value="InterPro"/>
</dbReference>
<dbReference type="GO" id="GO:0000428">
    <property type="term" value="C:DNA-directed RNA polymerase complex"/>
    <property type="evidence" value="ECO:0007669"/>
    <property type="project" value="UniProtKB-KW"/>
</dbReference>
<keyword evidence="2" id="KW-0235">DNA replication</keyword>
<dbReference type="PANTHER" id="PTHR10536">
    <property type="entry name" value="DNA PRIMASE SMALL SUBUNIT"/>
    <property type="match status" value="1"/>
</dbReference>
<evidence type="ECO:0000256" key="2">
    <source>
        <dbReference type="RuleBase" id="RU003514"/>
    </source>
</evidence>
<proteinExistence type="inferred from homology"/>
<reference evidence="3" key="1">
    <citation type="journal article" date="2024" name="BMC Genomics">
        <title>Functional annotation of a divergent genome using sequence and structure-based similarity.</title>
        <authorList>
            <person name="Svedberg D."/>
            <person name="Winiger R.R."/>
            <person name="Berg A."/>
            <person name="Sharma H."/>
            <person name="Tellgren-Roth C."/>
            <person name="Debrunner-Vossbrinck B.A."/>
            <person name="Vossbrinck C.R."/>
            <person name="Barandun J."/>
        </authorList>
    </citation>
    <scope>NUCLEOTIDE SEQUENCE</scope>
    <source>
        <strain evidence="3">Illinois isolate</strain>
    </source>
</reference>
<dbReference type="Gene3D" id="3.90.920.10">
    <property type="entry name" value="DNA primase, PRIM domain"/>
    <property type="match status" value="2"/>
</dbReference>
<name>A0AAX4JDK8_9MICR</name>
<keyword evidence="2" id="KW-0240">DNA-directed RNA polymerase</keyword>
<dbReference type="InterPro" id="IPR002755">
    <property type="entry name" value="DNA_primase_S"/>
</dbReference>
<dbReference type="EC" id="2.7.7.-" evidence="2"/>
<dbReference type="GO" id="GO:0006269">
    <property type="term" value="P:DNA replication, synthesis of primer"/>
    <property type="evidence" value="ECO:0007669"/>
    <property type="project" value="UniProtKB-KW"/>
</dbReference>
<sequence>MDSSNTKIYYEKFFPSEKIFKWLKINEKRELSFTIKGDIFLRYQTFNTLTEFNNKLRDLQIEKIDVGGIYDVKPEKNKIKNVLQKELVFDIDLTDYERKCCLDKNICEKCIPLIKVSVELLDYILKNELGFTSLSFVFSGRRGLHCWVNDFFTLNFTEEIRSHIVSYIDKVTKSNMYNDKYTRILLKYKIYLFNQGFIKKEDLDDRKIFSKHIKILYDKMFLKIDQEVTKSLIHLIKMPFCVHPATTLLSLPIDPNSLDNFEKTYLIKLKDVIENPNVLNESFRILDSWICSKKKMNFF</sequence>
<dbReference type="GeneID" id="90541867"/>
<dbReference type="RefSeq" id="XP_065330187.1">
    <property type="nucleotide sequence ID" value="XM_065474116.1"/>
</dbReference>
<protein>
    <recommendedName>
        <fullName evidence="2">DNA primase</fullName>
        <ecNumber evidence="2">2.7.7.-</ecNumber>
    </recommendedName>
</protein>
<dbReference type="AlphaFoldDB" id="A0AAX4JDK8"/>
<evidence type="ECO:0000313" key="4">
    <source>
        <dbReference type="Proteomes" id="UP001334084"/>
    </source>
</evidence>
<accession>A0AAX4JDK8</accession>
<comment type="similarity">
    <text evidence="1 2">Belongs to the eukaryotic-type primase small subunit family.</text>
</comment>
<keyword evidence="2" id="KW-0639">Primosome</keyword>
<dbReference type="SUPFAM" id="SSF56747">
    <property type="entry name" value="Prim-pol domain"/>
    <property type="match status" value="1"/>
</dbReference>
<dbReference type="KEGG" id="vnx:VNE69_07111"/>
<evidence type="ECO:0000313" key="3">
    <source>
        <dbReference type="EMBL" id="WUR04042.1"/>
    </source>
</evidence>